<dbReference type="InterPro" id="IPR014284">
    <property type="entry name" value="RNA_pol_sigma-70_dom"/>
</dbReference>
<dbReference type="Pfam" id="PF04542">
    <property type="entry name" value="Sigma70_r2"/>
    <property type="match status" value="1"/>
</dbReference>
<evidence type="ECO:0000259" key="7">
    <source>
        <dbReference type="Pfam" id="PF08281"/>
    </source>
</evidence>
<evidence type="ECO:0000256" key="5">
    <source>
        <dbReference type="ARBA" id="ARBA00023163"/>
    </source>
</evidence>
<dbReference type="InterPro" id="IPR013324">
    <property type="entry name" value="RNA_pol_sigma_r3/r4-like"/>
</dbReference>
<dbReference type="GO" id="GO:0016987">
    <property type="term" value="F:sigma factor activity"/>
    <property type="evidence" value="ECO:0007669"/>
    <property type="project" value="UniProtKB-KW"/>
</dbReference>
<dbReference type="GO" id="GO:0003677">
    <property type="term" value="F:DNA binding"/>
    <property type="evidence" value="ECO:0007669"/>
    <property type="project" value="UniProtKB-KW"/>
</dbReference>
<sequence length="307" mass="33302">MIDAVSDPDLVRLARAGDAAGFGALLHRHEARMLATAYALLGYGPNAQDAVQEAFVVALSRLATLRDPEAVGPWLRGIVRKVCLASLRARSPILVADLGVDVAAAAADPAELLDRQALRDWVWHALEQLTPNLRVVSMLRYFTEANTYPQIAELCGVPVGTVRSRLSEARRKLAEQLRATAAVAHPDAAARTLRSHREAEESLAAMRAGSAAATLAETWSPSAEVALPDGTLEHGYGRLARMISANHEDGVRYRLTNVVAGSDVSVWETEFLNPPDKPLHCPPAGVWLHFLDAGRTQRFRLLHVSQP</sequence>
<evidence type="ECO:0000313" key="8">
    <source>
        <dbReference type="EMBL" id="MBE1486315.1"/>
    </source>
</evidence>
<keyword evidence="9" id="KW-1185">Reference proteome</keyword>
<keyword evidence="5" id="KW-0804">Transcription</keyword>
<evidence type="ECO:0000256" key="1">
    <source>
        <dbReference type="ARBA" id="ARBA00010641"/>
    </source>
</evidence>
<keyword evidence="4" id="KW-0238">DNA-binding</keyword>
<protein>
    <submittedName>
        <fullName evidence="8">RNA polymerase sigma-70 factor (ECF subfamily)</fullName>
    </submittedName>
</protein>
<dbReference type="Pfam" id="PF08281">
    <property type="entry name" value="Sigma70_r4_2"/>
    <property type="match status" value="1"/>
</dbReference>
<name>A0A927QVZ4_9ACTN</name>
<feature type="domain" description="RNA polymerase sigma factor 70 region 4 type 2" evidence="7">
    <location>
        <begin position="120"/>
        <end position="173"/>
    </location>
</feature>
<accession>A0A927QVZ4</accession>
<dbReference type="PANTHER" id="PTHR43133:SF8">
    <property type="entry name" value="RNA POLYMERASE SIGMA FACTOR HI_1459-RELATED"/>
    <property type="match status" value="1"/>
</dbReference>
<evidence type="ECO:0000313" key="9">
    <source>
        <dbReference type="Proteomes" id="UP000649753"/>
    </source>
</evidence>
<dbReference type="NCBIfam" id="TIGR02937">
    <property type="entry name" value="sigma70-ECF"/>
    <property type="match status" value="1"/>
</dbReference>
<gene>
    <name evidence="8" type="ORF">H4W31_001953</name>
</gene>
<comment type="caution">
    <text evidence="8">The sequence shown here is derived from an EMBL/GenBank/DDBJ whole genome shotgun (WGS) entry which is preliminary data.</text>
</comment>
<dbReference type="Gene3D" id="1.10.1740.10">
    <property type="match status" value="1"/>
</dbReference>
<dbReference type="CDD" id="cd06171">
    <property type="entry name" value="Sigma70_r4"/>
    <property type="match status" value="1"/>
</dbReference>
<dbReference type="SUPFAM" id="SSF88946">
    <property type="entry name" value="Sigma2 domain of RNA polymerase sigma factors"/>
    <property type="match status" value="1"/>
</dbReference>
<dbReference type="SUPFAM" id="SSF88659">
    <property type="entry name" value="Sigma3 and sigma4 domains of RNA polymerase sigma factors"/>
    <property type="match status" value="1"/>
</dbReference>
<dbReference type="InterPro" id="IPR013325">
    <property type="entry name" value="RNA_pol_sigma_r2"/>
</dbReference>
<dbReference type="RefSeq" id="WP_318783114.1">
    <property type="nucleotide sequence ID" value="NZ_JADBEB010000001.1"/>
</dbReference>
<evidence type="ECO:0000256" key="3">
    <source>
        <dbReference type="ARBA" id="ARBA00023082"/>
    </source>
</evidence>
<reference evidence="8" key="1">
    <citation type="submission" date="2020-10" db="EMBL/GenBank/DDBJ databases">
        <title>Sequencing the genomes of 1000 actinobacteria strains.</title>
        <authorList>
            <person name="Klenk H.-P."/>
        </authorList>
    </citation>
    <scope>NUCLEOTIDE SEQUENCE</scope>
    <source>
        <strain evidence="8">DSM 46832</strain>
    </source>
</reference>
<proteinExistence type="inferred from homology"/>
<dbReference type="InterPro" id="IPR036388">
    <property type="entry name" value="WH-like_DNA-bd_sf"/>
</dbReference>
<dbReference type="GO" id="GO:0006352">
    <property type="term" value="P:DNA-templated transcription initiation"/>
    <property type="evidence" value="ECO:0007669"/>
    <property type="project" value="InterPro"/>
</dbReference>
<comment type="similarity">
    <text evidence="1">Belongs to the sigma-70 factor family. ECF subfamily.</text>
</comment>
<feature type="domain" description="RNA polymerase sigma-70 region 2" evidence="6">
    <location>
        <begin position="26"/>
        <end position="91"/>
    </location>
</feature>
<evidence type="ECO:0000259" key="6">
    <source>
        <dbReference type="Pfam" id="PF04542"/>
    </source>
</evidence>
<keyword evidence="3" id="KW-0731">Sigma factor</keyword>
<dbReference type="Gene3D" id="1.10.10.10">
    <property type="entry name" value="Winged helix-like DNA-binding domain superfamily/Winged helix DNA-binding domain"/>
    <property type="match status" value="1"/>
</dbReference>
<keyword evidence="2" id="KW-0805">Transcription regulation</keyword>
<dbReference type="InterPro" id="IPR013249">
    <property type="entry name" value="RNA_pol_sigma70_r4_t2"/>
</dbReference>
<evidence type="ECO:0000256" key="4">
    <source>
        <dbReference type="ARBA" id="ARBA00023125"/>
    </source>
</evidence>
<evidence type="ECO:0000256" key="2">
    <source>
        <dbReference type="ARBA" id="ARBA00023015"/>
    </source>
</evidence>
<dbReference type="EMBL" id="JADBEB010000001">
    <property type="protein sequence ID" value="MBE1486315.1"/>
    <property type="molecule type" value="Genomic_DNA"/>
</dbReference>
<dbReference type="InterPro" id="IPR039425">
    <property type="entry name" value="RNA_pol_sigma-70-like"/>
</dbReference>
<organism evidence="8 9">
    <name type="scientific">Plantactinospora soyae</name>
    <dbReference type="NCBI Taxonomy" id="1544732"/>
    <lineage>
        <taxon>Bacteria</taxon>
        <taxon>Bacillati</taxon>
        <taxon>Actinomycetota</taxon>
        <taxon>Actinomycetes</taxon>
        <taxon>Micromonosporales</taxon>
        <taxon>Micromonosporaceae</taxon>
        <taxon>Plantactinospora</taxon>
    </lineage>
</organism>
<dbReference type="PANTHER" id="PTHR43133">
    <property type="entry name" value="RNA POLYMERASE ECF-TYPE SIGMA FACTO"/>
    <property type="match status" value="1"/>
</dbReference>
<dbReference type="Proteomes" id="UP000649753">
    <property type="component" value="Unassembled WGS sequence"/>
</dbReference>
<dbReference type="AlphaFoldDB" id="A0A927QVZ4"/>
<dbReference type="InterPro" id="IPR007627">
    <property type="entry name" value="RNA_pol_sigma70_r2"/>
</dbReference>